<proteinExistence type="predicted"/>
<reference evidence="1 2" key="1">
    <citation type="journal article" date="2016" name="Genome Announc.">
        <title>Draft Genome Sequence of 'Halomonas chromatireducens' Strain AGD 8-3, a Haloalkaliphilic Chromate- and Selenite-Reducing Gammaproteobacterium.</title>
        <authorList>
            <person name="Sharko F.S."/>
            <person name="Shapovalova A.A."/>
            <person name="Tsygankova S.V."/>
            <person name="Komova A.V."/>
            <person name="Boulygina E.S."/>
            <person name="Teslyuk A.B."/>
            <person name="Gotovtsev P.M."/>
            <person name="Namsaraev Z.B."/>
            <person name="Khijniak T.V."/>
            <person name="Nedoluzhko A.V."/>
            <person name="Vasilov R.G."/>
        </authorList>
    </citation>
    <scope>NUCLEOTIDE SEQUENCE [LARGE SCALE GENOMIC DNA]</scope>
    <source>
        <strain evidence="1 2">AGD 8-3</strain>
    </source>
</reference>
<dbReference type="RefSeq" id="WP_066446996.1">
    <property type="nucleotide sequence ID" value="NZ_CP014226.1"/>
</dbReference>
<protein>
    <submittedName>
        <fullName evidence="1">Uncharacterized protein</fullName>
    </submittedName>
</protein>
<accession>A0A120JVX2</accession>
<dbReference type="AlphaFoldDB" id="A0A120JVX2"/>
<dbReference type="Proteomes" id="UP000063387">
    <property type="component" value="Chromosome"/>
</dbReference>
<gene>
    <name evidence="1" type="ORF">LOKO_01466</name>
</gene>
<dbReference type="OrthoDB" id="6167731at2"/>
<dbReference type="PATRIC" id="fig|507626.3.peg.1451"/>
<organism evidence="1 2">
    <name type="scientific">Halomonas chromatireducens</name>
    <dbReference type="NCBI Taxonomy" id="507626"/>
    <lineage>
        <taxon>Bacteria</taxon>
        <taxon>Pseudomonadati</taxon>
        <taxon>Pseudomonadota</taxon>
        <taxon>Gammaproteobacteria</taxon>
        <taxon>Oceanospirillales</taxon>
        <taxon>Halomonadaceae</taxon>
        <taxon>Halomonas</taxon>
    </lineage>
</organism>
<dbReference type="EMBL" id="CP014226">
    <property type="protein sequence ID" value="AMD00534.1"/>
    <property type="molecule type" value="Genomic_DNA"/>
</dbReference>
<reference evidence="1 2" key="2">
    <citation type="submission" date="2016-02" db="EMBL/GenBank/DDBJ databases">
        <authorList>
            <person name="Wen L."/>
            <person name="He K."/>
            <person name="Yang H."/>
        </authorList>
    </citation>
    <scope>NUCLEOTIDE SEQUENCE [LARGE SCALE GENOMIC DNA]</scope>
    <source>
        <strain evidence="1 2">AGD 8-3</strain>
    </source>
</reference>
<sequence length="81" mass="9009">MTHHEKTVMAFDDQGREYMIDVFVSTRELSEMQHTGATHGAPTFRTHDGHDVTYLGNGEFMVMVSGEEGGVTVRTDDSAFV</sequence>
<name>A0A120JVX2_9GAMM</name>
<dbReference type="KEGG" id="hco:LOKO_01466"/>
<evidence type="ECO:0000313" key="2">
    <source>
        <dbReference type="Proteomes" id="UP000063387"/>
    </source>
</evidence>
<evidence type="ECO:0000313" key="1">
    <source>
        <dbReference type="EMBL" id="AMD00534.1"/>
    </source>
</evidence>
<keyword evidence="2" id="KW-1185">Reference proteome</keyword>
<dbReference type="STRING" id="507626.LOKO_01466"/>